<dbReference type="STRING" id="864069.MicloDRAFT_00004970"/>
<dbReference type="HOGENOM" id="CLU_105835_0_0_5"/>
<organism evidence="1 2">
    <name type="scientific">Microvirga lotononidis</name>
    <dbReference type="NCBI Taxonomy" id="864069"/>
    <lineage>
        <taxon>Bacteria</taxon>
        <taxon>Pseudomonadati</taxon>
        <taxon>Pseudomonadota</taxon>
        <taxon>Alphaproteobacteria</taxon>
        <taxon>Hyphomicrobiales</taxon>
        <taxon>Methylobacteriaceae</taxon>
        <taxon>Microvirga</taxon>
    </lineage>
</organism>
<protein>
    <submittedName>
        <fullName evidence="1">Uncharacterized protein</fullName>
    </submittedName>
</protein>
<gene>
    <name evidence="1" type="ORF">MicloDRAFT_00004970</name>
</gene>
<dbReference type="OrthoDB" id="7862147at2"/>
<evidence type="ECO:0000313" key="2">
    <source>
        <dbReference type="Proteomes" id="UP000003947"/>
    </source>
</evidence>
<name>I4Z424_9HYPH</name>
<dbReference type="InterPro" id="IPR028978">
    <property type="entry name" value="Chorismate_lyase_/UTRA_dom_sf"/>
</dbReference>
<dbReference type="AlphaFoldDB" id="I4Z424"/>
<accession>I4Z424</accession>
<keyword evidence="2" id="KW-1185">Reference proteome</keyword>
<evidence type="ECO:0000313" key="1">
    <source>
        <dbReference type="EMBL" id="EIM30966.1"/>
    </source>
</evidence>
<dbReference type="SUPFAM" id="SSF64288">
    <property type="entry name" value="Chorismate lyase-like"/>
    <property type="match status" value="1"/>
</dbReference>
<dbReference type="EMBL" id="JH660635">
    <property type="protein sequence ID" value="EIM30966.1"/>
    <property type="molecule type" value="Genomic_DNA"/>
</dbReference>
<sequence length="179" mass="19627">MTAPADPNSLIWALNTRLIAGATATETLLAWCEEHGLPDGPITVDVHQRFAPAIIPEYVLPALALDPGETVHYRQVQLMRGTLPLATAGNWFVPQRLTAAMNEALNMTETPFGRVIAPLRPVRRILEQVALIRSGSEPALALVKEGYLLALVSAASAPGPRIRDWQPERSALRTVRRER</sequence>
<proteinExistence type="predicted"/>
<dbReference type="RefSeq" id="WP_009489104.1">
    <property type="nucleotide sequence ID" value="NZ_CP141049.1"/>
</dbReference>
<dbReference type="Proteomes" id="UP000003947">
    <property type="component" value="Unassembled WGS sequence"/>
</dbReference>
<dbReference type="eggNOG" id="COG3161">
    <property type="taxonomic scope" value="Bacteria"/>
</dbReference>
<reference evidence="1 2" key="1">
    <citation type="submission" date="2012-02" db="EMBL/GenBank/DDBJ databases">
        <title>Improved High-Quality Draft sequence of Microvirga sp. WSM3557.</title>
        <authorList>
            <consortium name="US DOE Joint Genome Institute"/>
            <person name="Lucas S."/>
            <person name="Han J."/>
            <person name="Lapidus A."/>
            <person name="Cheng J.-F."/>
            <person name="Goodwin L."/>
            <person name="Pitluck S."/>
            <person name="Peters L."/>
            <person name="Zhang X."/>
            <person name="Detter J.C."/>
            <person name="Han C."/>
            <person name="Tapia R."/>
            <person name="Land M."/>
            <person name="Hauser L."/>
            <person name="Kyrpides N."/>
            <person name="Ivanova N."/>
            <person name="Pagani I."/>
            <person name="Brau L."/>
            <person name="Yates R."/>
            <person name="O'Hara G."/>
            <person name="Rui T."/>
            <person name="Howieson J."/>
            <person name="Reeve W."/>
            <person name="Woyke T."/>
        </authorList>
    </citation>
    <scope>NUCLEOTIDE SEQUENCE [LARGE SCALE GENOMIC DNA]</scope>
    <source>
        <strain evidence="1 2">WSM3557</strain>
    </source>
</reference>
<dbReference type="PATRIC" id="fig|864069.3.peg.542"/>
<dbReference type="Gene3D" id="3.40.1410.10">
    <property type="entry name" value="Chorismate lyase-like"/>
    <property type="match status" value="1"/>
</dbReference>